<sequence length="227" mass="24870">MELKISIDLEAALAQALAPEKLQPILDKHIIGAITSAIDDATGYRSTFRATLKDQLATALPHGLALDDVAKFQHLLNHSMAGLVHGLNSEAINVALTKAAAAALPNVPAALKMSELLKEARDSFHLERHEAFYAHFEPSDYGGGWLALDGDRMCRSQYSARIRLGVNKEGDVYSLKLDGKDITPSSRPDVIGRFDTMLMAMYVGRTRLEIDMEEDDVESAASEQYDD</sequence>
<organism evidence="1 2">
    <name type="scientific">Achromobacter spanius</name>
    <dbReference type="NCBI Taxonomy" id="217203"/>
    <lineage>
        <taxon>Bacteria</taxon>
        <taxon>Pseudomonadati</taxon>
        <taxon>Pseudomonadota</taxon>
        <taxon>Betaproteobacteria</taxon>
        <taxon>Burkholderiales</taxon>
        <taxon>Alcaligenaceae</taxon>
        <taxon>Achromobacter</taxon>
    </lineage>
</organism>
<name>A0A2S5GQP4_9BURK</name>
<dbReference type="Proteomes" id="UP000239990">
    <property type="component" value="Unassembled WGS sequence"/>
</dbReference>
<dbReference type="AlphaFoldDB" id="A0A2S5GQP4"/>
<dbReference type="OrthoDB" id="8906499at2"/>
<dbReference type="RefSeq" id="WP_104144002.1">
    <property type="nucleotide sequence ID" value="NZ_PREU01000006.1"/>
</dbReference>
<evidence type="ECO:0000313" key="2">
    <source>
        <dbReference type="Proteomes" id="UP000239990"/>
    </source>
</evidence>
<gene>
    <name evidence="1" type="ORF">C4E15_14440</name>
</gene>
<proteinExistence type="predicted"/>
<evidence type="ECO:0000313" key="1">
    <source>
        <dbReference type="EMBL" id="PPA75309.1"/>
    </source>
</evidence>
<comment type="caution">
    <text evidence="1">The sequence shown here is derived from an EMBL/GenBank/DDBJ whole genome shotgun (WGS) entry which is preliminary data.</text>
</comment>
<dbReference type="EMBL" id="PREU01000006">
    <property type="protein sequence ID" value="PPA75309.1"/>
    <property type="molecule type" value="Genomic_DNA"/>
</dbReference>
<reference evidence="1 2" key="1">
    <citation type="submission" date="2018-02" db="EMBL/GenBank/DDBJ databases">
        <title>Draft Genome of Achromobacter spanius stain 6.</title>
        <authorList>
            <person name="Gunasekera T.S."/>
            <person name="Radwan O."/>
            <person name="Ruiz O.N."/>
        </authorList>
    </citation>
    <scope>NUCLEOTIDE SEQUENCE [LARGE SCALE GENOMIC DNA]</scope>
    <source>
        <strain evidence="1 2">6</strain>
    </source>
</reference>
<accession>A0A2S5GQP4</accession>
<protein>
    <submittedName>
        <fullName evidence="1">Uncharacterized protein</fullName>
    </submittedName>
</protein>